<dbReference type="PANTHER" id="PTHR48169">
    <property type="entry name" value="DED DOMAIN-CONTAINING PROTEIN"/>
    <property type="match status" value="1"/>
</dbReference>
<feature type="domain" description="Death" evidence="18">
    <location>
        <begin position="198"/>
        <end position="282"/>
    </location>
</feature>
<keyword evidence="9" id="KW-0378">Hydrolase</keyword>
<feature type="domain" description="Caspase family p10" evidence="20">
    <location>
        <begin position="673"/>
        <end position="767"/>
    </location>
</feature>
<organism evidence="22 23">
    <name type="scientific">Acanthaster planci</name>
    <name type="common">Crown-of-thorns starfish</name>
    <dbReference type="NCBI Taxonomy" id="133434"/>
    <lineage>
        <taxon>Eukaryota</taxon>
        <taxon>Metazoa</taxon>
        <taxon>Echinodermata</taxon>
        <taxon>Eleutherozoa</taxon>
        <taxon>Asterozoa</taxon>
        <taxon>Asteroidea</taxon>
        <taxon>Valvatacea</taxon>
        <taxon>Valvatida</taxon>
        <taxon>Acanthasteridae</taxon>
        <taxon>Acanthaster</taxon>
    </lineage>
</organism>
<evidence type="ECO:0000256" key="13">
    <source>
        <dbReference type="ARBA" id="ARBA00051626"/>
    </source>
</evidence>
<evidence type="ECO:0000256" key="16">
    <source>
        <dbReference type="RuleBase" id="RU003971"/>
    </source>
</evidence>
<dbReference type="GO" id="GO:0006508">
    <property type="term" value="P:proteolysis"/>
    <property type="evidence" value="ECO:0007669"/>
    <property type="project" value="UniProtKB-KW"/>
</dbReference>
<evidence type="ECO:0000256" key="6">
    <source>
        <dbReference type="ARBA" id="ARBA00022670"/>
    </source>
</evidence>
<dbReference type="Gene3D" id="1.10.533.10">
    <property type="entry name" value="Death Domain, Fas"/>
    <property type="match status" value="4"/>
</dbReference>
<dbReference type="FunFam" id="3.40.50.1460:FF:000008">
    <property type="entry name" value="caspase-8 isoform X1"/>
    <property type="match status" value="1"/>
</dbReference>
<evidence type="ECO:0000256" key="2">
    <source>
        <dbReference type="ARBA" id="ARBA00004496"/>
    </source>
</evidence>
<dbReference type="SMART" id="SM00031">
    <property type="entry name" value="DED"/>
    <property type="match status" value="2"/>
</dbReference>
<name>A0A8B7ZF82_ACAPL</name>
<dbReference type="InterPro" id="IPR029030">
    <property type="entry name" value="Caspase-like_dom_sf"/>
</dbReference>
<dbReference type="InterPro" id="IPR001875">
    <property type="entry name" value="DED_dom"/>
</dbReference>
<accession>A0A8B7ZF82</accession>
<evidence type="ECO:0000313" key="22">
    <source>
        <dbReference type="Proteomes" id="UP000694845"/>
    </source>
</evidence>
<dbReference type="GO" id="GO:0042981">
    <property type="term" value="P:regulation of apoptotic process"/>
    <property type="evidence" value="ECO:0007669"/>
    <property type="project" value="InterPro"/>
</dbReference>
<feature type="region of interest" description="Disordered" evidence="17">
    <location>
        <begin position="484"/>
        <end position="506"/>
    </location>
</feature>
<evidence type="ECO:0000256" key="8">
    <source>
        <dbReference type="ARBA" id="ARBA00022737"/>
    </source>
</evidence>
<evidence type="ECO:0000259" key="20">
    <source>
        <dbReference type="PROSITE" id="PS50207"/>
    </source>
</evidence>
<dbReference type="GO" id="GO:0005737">
    <property type="term" value="C:cytoplasm"/>
    <property type="evidence" value="ECO:0007669"/>
    <property type="project" value="UniProtKB-SubCell"/>
</dbReference>
<protein>
    <recommendedName>
        <fullName evidence="15">Caspase-8</fullName>
        <ecNumber evidence="14">3.4.22.61</ecNumber>
    </recommendedName>
</protein>
<dbReference type="GO" id="GO:0004197">
    <property type="term" value="F:cysteine-type endopeptidase activity"/>
    <property type="evidence" value="ECO:0007669"/>
    <property type="project" value="InterPro"/>
</dbReference>
<dbReference type="PROSITE" id="PS50208">
    <property type="entry name" value="CASPASE_P20"/>
    <property type="match status" value="1"/>
</dbReference>
<gene>
    <name evidence="23" type="primary">LOC110986601</name>
</gene>
<reference evidence="23" key="1">
    <citation type="submission" date="2025-08" db="UniProtKB">
        <authorList>
            <consortium name="RefSeq"/>
        </authorList>
    </citation>
    <scope>IDENTIFICATION</scope>
</reference>
<keyword evidence="11" id="KW-0865">Zymogen</keyword>
<evidence type="ECO:0000256" key="7">
    <source>
        <dbReference type="ARBA" id="ARBA00022703"/>
    </source>
</evidence>
<dbReference type="SMART" id="SM00115">
    <property type="entry name" value="CASc"/>
    <property type="match status" value="1"/>
</dbReference>
<dbReference type="OMA" id="NTDAGHM"/>
<dbReference type="Pfam" id="PF01335">
    <property type="entry name" value="DED"/>
    <property type="match status" value="2"/>
</dbReference>
<dbReference type="InterPro" id="IPR000488">
    <property type="entry name" value="Death_dom"/>
</dbReference>
<dbReference type="PROSITE" id="PS50207">
    <property type="entry name" value="CASPASE_P10"/>
    <property type="match status" value="1"/>
</dbReference>
<comment type="similarity">
    <text evidence="3 16">Belongs to the peptidase C14A family.</text>
</comment>
<evidence type="ECO:0000256" key="12">
    <source>
        <dbReference type="ARBA" id="ARBA00023242"/>
    </source>
</evidence>
<feature type="domain" description="Caspase family p20" evidence="21">
    <location>
        <begin position="527"/>
        <end position="651"/>
    </location>
</feature>
<evidence type="ECO:0000256" key="10">
    <source>
        <dbReference type="ARBA" id="ARBA00022807"/>
    </source>
</evidence>
<dbReference type="GO" id="GO:0006915">
    <property type="term" value="P:apoptotic process"/>
    <property type="evidence" value="ECO:0007669"/>
    <property type="project" value="UniProtKB-KW"/>
</dbReference>
<dbReference type="Gene3D" id="3.40.50.1460">
    <property type="match status" value="1"/>
</dbReference>
<proteinExistence type="inferred from homology"/>
<evidence type="ECO:0000256" key="3">
    <source>
        <dbReference type="ARBA" id="ARBA00010134"/>
    </source>
</evidence>
<dbReference type="InterPro" id="IPR002138">
    <property type="entry name" value="Pept_C14_p10"/>
</dbReference>
<sequence>MTFWEDDSVPAEPMAFLHLLKNLDDGLGSEDCHKLSFIITDLGIPKAKLELVKQATDIFDELEKRALIAADDVHLLWELMDLIHRKDLLKIIDSYCKRHFVKQLHRDHTISKYRLLLLEVADSTSTAELECFKQGCKDLLGRQAVSKIKNVYQLFSLLEERETLSPSRLAFLFQLLSLAGNHKMMHKIQHFENQGSLPDDELVQLSSHLASEWRKLGSFLGLGHHTLQAIDLDQHSTEGKAAEVLFKWRHTLSNKEDAYGILSKALKMCDRLDLAEVVNNMAREHQQSALSPGKVVYQDMGGHGPTPHLMKPSDFCKTSAPSLPIQATRPVSFTHISDHGLPDTVLRELSEYIIGEWKKIGTFLNLEYSIILGIDQNHCSSEDKAYHMLMTWRSRLSEGTDAVTTLAAVLKTVGRVDLSERLKVHMAQPLQSMNVQFTQQPEVIDWPAHYTRDSQQQQSQADATPEALGSENVAEQMEGMEICQSHGEQEKPHTPQEQQTYGGITMSKKEHVIGQESLPEYRMTRNPRGLCMIINNINFVGNRFRVRTGSGKDTGKLNNLFNKLHFKVEVKEDLSARDMLDWFKRVSQLDHSQFDCFACCILTHGAMGKVYGTDCNEIEIHQIMALFTAVSCQSLAGKPKMFFIQACQGHVQQVPAKVQDTETDEPPCGIGADIKTLPNEADFLLSYATVPGYVSYRSKSQGSWFVNALVDQITKHHNTSDLMSILTTVNSHLSDADAKFKEEGEIFVRKQVPAPSYTLRKKVFLRSLVE</sequence>
<evidence type="ECO:0000256" key="4">
    <source>
        <dbReference type="ARBA" id="ARBA00022490"/>
    </source>
</evidence>
<dbReference type="EC" id="3.4.22.61" evidence="14"/>
<dbReference type="GO" id="GO:0005634">
    <property type="term" value="C:nucleus"/>
    <property type="evidence" value="ECO:0007669"/>
    <property type="project" value="UniProtKB-SubCell"/>
</dbReference>
<dbReference type="OrthoDB" id="6114029at2759"/>
<dbReference type="PROSITE" id="PS50017">
    <property type="entry name" value="DEATH_DOMAIN"/>
    <property type="match status" value="2"/>
</dbReference>
<evidence type="ECO:0000256" key="17">
    <source>
        <dbReference type="SAM" id="MobiDB-lite"/>
    </source>
</evidence>
<dbReference type="AlphaFoldDB" id="A0A8B7ZF82"/>
<dbReference type="PROSITE" id="PS01121">
    <property type="entry name" value="CASPASE_HIS"/>
    <property type="match status" value="1"/>
</dbReference>
<feature type="domain" description="DED" evidence="19">
    <location>
        <begin position="15"/>
        <end position="94"/>
    </location>
</feature>
<dbReference type="InterPro" id="IPR033139">
    <property type="entry name" value="Caspase_cys_AS"/>
</dbReference>
<evidence type="ECO:0000259" key="18">
    <source>
        <dbReference type="PROSITE" id="PS50017"/>
    </source>
</evidence>
<dbReference type="InterPro" id="IPR011600">
    <property type="entry name" value="Pept_C14_caspase"/>
</dbReference>
<keyword evidence="22" id="KW-1185">Reference proteome</keyword>
<dbReference type="SUPFAM" id="SSF47986">
    <property type="entry name" value="DEATH domain"/>
    <property type="match status" value="4"/>
</dbReference>
<evidence type="ECO:0000256" key="15">
    <source>
        <dbReference type="ARBA" id="ARBA00068172"/>
    </source>
</evidence>
<evidence type="ECO:0000256" key="14">
    <source>
        <dbReference type="ARBA" id="ARBA00066479"/>
    </source>
</evidence>
<dbReference type="GeneID" id="110986601"/>
<dbReference type="GO" id="GO:0007165">
    <property type="term" value="P:signal transduction"/>
    <property type="evidence" value="ECO:0007669"/>
    <property type="project" value="InterPro"/>
</dbReference>
<evidence type="ECO:0000313" key="23">
    <source>
        <dbReference type="RefSeq" id="XP_022104284.1"/>
    </source>
</evidence>
<dbReference type="PANTHER" id="PTHR48169:SF7">
    <property type="entry name" value="CASPASE 10"/>
    <property type="match status" value="1"/>
</dbReference>
<feature type="domain" description="Death" evidence="18">
    <location>
        <begin position="342"/>
        <end position="426"/>
    </location>
</feature>
<keyword evidence="4" id="KW-0963">Cytoplasm</keyword>
<dbReference type="RefSeq" id="XP_022104284.1">
    <property type="nucleotide sequence ID" value="XM_022248592.1"/>
</dbReference>
<dbReference type="PRINTS" id="PR00376">
    <property type="entry name" value="IL1BCENZYME"/>
</dbReference>
<dbReference type="InterPro" id="IPR011029">
    <property type="entry name" value="DEATH-like_dom_sf"/>
</dbReference>
<evidence type="ECO:0000256" key="1">
    <source>
        <dbReference type="ARBA" id="ARBA00004123"/>
    </source>
</evidence>
<dbReference type="SUPFAM" id="SSF52129">
    <property type="entry name" value="Caspase-like"/>
    <property type="match status" value="1"/>
</dbReference>
<dbReference type="GO" id="GO:0051604">
    <property type="term" value="P:protein maturation"/>
    <property type="evidence" value="ECO:0007669"/>
    <property type="project" value="UniProtKB-ARBA"/>
</dbReference>
<keyword evidence="7" id="KW-0053">Apoptosis</keyword>
<comment type="subcellular location">
    <subcellularLocation>
        <location evidence="2">Cytoplasm</location>
    </subcellularLocation>
    <subcellularLocation>
        <location evidence="1">Nucleus</location>
    </subcellularLocation>
</comment>
<dbReference type="Proteomes" id="UP000694845">
    <property type="component" value="Unplaced"/>
</dbReference>
<keyword evidence="6" id="KW-0645">Protease</keyword>
<evidence type="ECO:0000259" key="19">
    <source>
        <dbReference type="PROSITE" id="PS50168"/>
    </source>
</evidence>
<keyword evidence="10" id="KW-0788">Thiol protease</keyword>
<dbReference type="PROSITE" id="PS01122">
    <property type="entry name" value="CASPASE_CYS"/>
    <property type="match status" value="1"/>
</dbReference>
<dbReference type="InterPro" id="IPR001309">
    <property type="entry name" value="Pept_C14_p20"/>
</dbReference>
<evidence type="ECO:0000256" key="11">
    <source>
        <dbReference type="ARBA" id="ARBA00023145"/>
    </source>
</evidence>
<comment type="catalytic activity">
    <reaction evidence="13">
        <text>Strict requirement for Asp at position P1 and has a preferred cleavage sequence of (Leu/Asp/Val)-Glu-Thr-Asp-|-(Gly/Ser/Ala).</text>
        <dbReference type="EC" id="3.4.22.61"/>
    </reaction>
</comment>
<dbReference type="Pfam" id="PF00656">
    <property type="entry name" value="Peptidase_C14"/>
    <property type="match status" value="1"/>
</dbReference>
<keyword evidence="12" id="KW-0539">Nucleus</keyword>
<keyword evidence="8" id="KW-0677">Repeat</keyword>
<evidence type="ECO:0000256" key="5">
    <source>
        <dbReference type="ARBA" id="ARBA00022553"/>
    </source>
</evidence>
<evidence type="ECO:0000256" key="9">
    <source>
        <dbReference type="ARBA" id="ARBA00022801"/>
    </source>
</evidence>
<dbReference type="GO" id="GO:0032991">
    <property type="term" value="C:protein-containing complex"/>
    <property type="evidence" value="ECO:0007669"/>
    <property type="project" value="UniProtKB-ARBA"/>
</dbReference>
<dbReference type="InterPro" id="IPR016129">
    <property type="entry name" value="Caspase_his_AS"/>
</dbReference>
<dbReference type="KEGG" id="aplc:110986601"/>
<dbReference type="CDD" id="cd00032">
    <property type="entry name" value="CASc"/>
    <property type="match status" value="1"/>
</dbReference>
<feature type="domain" description="DED" evidence="19">
    <location>
        <begin position="112"/>
        <end position="190"/>
    </location>
</feature>
<evidence type="ECO:0000259" key="21">
    <source>
        <dbReference type="PROSITE" id="PS50208"/>
    </source>
</evidence>
<keyword evidence="5" id="KW-0597">Phosphoprotein</keyword>
<dbReference type="GO" id="GO:0005886">
    <property type="term" value="C:plasma membrane"/>
    <property type="evidence" value="ECO:0007669"/>
    <property type="project" value="UniProtKB-ARBA"/>
</dbReference>
<dbReference type="InterPro" id="IPR015917">
    <property type="entry name" value="Pept_C14A"/>
</dbReference>
<dbReference type="Pfam" id="PF00531">
    <property type="entry name" value="Death"/>
    <property type="match status" value="2"/>
</dbReference>
<dbReference type="PROSITE" id="PS50168">
    <property type="entry name" value="DED"/>
    <property type="match status" value="2"/>
</dbReference>